<reference evidence="3" key="1">
    <citation type="submission" date="2016-11" db="UniProtKB">
        <authorList>
            <consortium name="WormBaseParasite"/>
        </authorList>
    </citation>
    <scope>IDENTIFICATION</scope>
</reference>
<evidence type="ECO:0000256" key="1">
    <source>
        <dbReference type="SAM" id="MobiDB-lite"/>
    </source>
</evidence>
<keyword evidence="2" id="KW-1185">Reference proteome</keyword>
<dbReference type="WBParaSite" id="Hba_02380">
    <property type="protein sequence ID" value="Hba_02380"/>
    <property type="gene ID" value="Hba_02380"/>
</dbReference>
<proteinExistence type="predicted"/>
<dbReference type="AlphaFoldDB" id="A0A1I7WCG8"/>
<organism evidence="2 3">
    <name type="scientific">Heterorhabditis bacteriophora</name>
    <name type="common">Entomopathogenic nematode worm</name>
    <dbReference type="NCBI Taxonomy" id="37862"/>
    <lineage>
        <taxon>Eukaryota</taxon>
        <taxon>Metazoa</taxon>
        <taxon>Ecdysozoa</taxon>
        <taxon>Nematoda</taxon>
        <taxon>Chromadorea</taxon>
        <taxon>Rhabditida</taxon>
        <taxon>Rhabditina</taxon>
        <taxon>Rhabditomorpha</taxon>
        <taxon>Strongyloidea</taxon>
        <taxon>Heterorhabditidae</taxon>
        <taxon>Heterorhabditis</taxon>
    </lineage>
</organism>
<accession>A0A1I7WCG8</accession>
<evidence type="ECO:0000313" key="3">
    <source>
        <dbReference type="WBParaSite" id="Hba_02380"/>
    </source>
</evidence>
<dbReference type="Proteomes" id="UP000095283">
    <property type="component" value="Unplaced"/>
</dbReference>
<evidence type="ECO:0000313" key="2">
    <source>
        <dbReference type="Proteomes" id="UP000095283"/>
    </source>
</evidence>
<name>A0A1I7WCG8_HETBA</name>
<protein>
    <submittedName>
        <fullName evidence="3">Uncharacterized protein</fullName>
    </submittedName>
</protein>
<feature type="region of interest" description="Disordered" evidence="1">
    <location>
        <begin position="1"/>
        <end position="28"/>
    </location>
</feature>
<sequence length="28" mass="3409">MQTSMGIHIGTNKKNNYSFDYFKRNKER</sequence>